<name>A0A2P2E0I4_9LEPT</name>
<dbReference type="InterPro" id="IPR048279">
    <property type="entry name" value="MdtK-like"/>
</dbReference>
<dbReference type="PIRSF" id="PIRSF006603">
    <property type="entry name" value="DinF"/>
    <property type="match status" value="1"/>
</dbReference>
<evidence type="ECO:0000313" key="11">
    <source>
        <dbReference type="EMBL" id="GBF50316.1"/>
    </source>
</evidence>
<feature type="transmembrane region" description="Helical" evidence="10">
    <location>
        <begin position="141"/>
        <end position="162"/>
    </location>
</feature>
<keyword evidence="5 10" id="KW-0812">Transmembrane</keyword>
<feature type="transmembrane region" description="Helical" evidence="10">
    <location>
        <begin position="36"/>
        <end position="58"/>
    </location>
</feature>
<organism evidence="11 12">
    <name type="scientific">Leptospira ryugenii</name>
    <dbReference type="NCBI Taxonomy" id="1917863"/>
    <lineage>
        <taxon>Bacteria</taxon>
        <taxon>Pseudomonadati</taxon>
        <taxon>Spirochaetota</taxon>
        <taxon>Spirochaetia</taxon>
        <taxon>Leptospirales</taxon>
        <taxon>Leptospiraceae</taxon>
        <taxon>Leptospira</taxon>
    </lineage>
</organism>
<dbReference type="PANTHER" id="PTHR43298:SF2">
    <property type="entry name" value="FMN_FAD EXPORTER YEEO-RELATED"/>
    <property type="match status" value="1"/>
</dbReference>
<evidence type="ECO:0000256" key="6">
    <source>
        <dbReference type="ARBA" id="ARBA00022989"/>
    </source>
</evidence>
<evidence type="ECO:0000256" key="8">
    <source>
        <dbReference type="ARBA" id="ARBA00023136"/>
    </source>
</evidence>
<gene>
    <name evidence="11" type="ORF">LPTSP4_18410</name>
</gene>
<dbReference type="InterPro" id="IPR002528">
    <property type="entry name" value="MATE_fam"/>
</dbReference>
<feature type="transmembrane region" description="Helical" evidence="10">
    <location>
        <begin position="371"/>
        <end position="390"/>
    </location>
</feature>
<comment type="subcellular location">
    <subcellularLocation>
        <location evidence="1">Cell membrane</location>
        <topology evidence="1">Multi-pass membrane protein</topology>
    </subcellularLocation>
</comment>
<feature type="transmembrane region" description="Helical" evidence="10">
    <location>
        <begin position="340"/>
        <end position="359"/>
    </location>
</feature>
<keyword evidence="12" id="KW-1185">Reference proteome</keyword>
<dbReference type="AlphaFoldDB" id="A0A2P2E0I4"/>
<dbReference type="GO" id="GO:0042910">
    <property type="term" value="F:xenobiotic transmembrane transporter activity"/>
    <property type="evidence" value="ECO:0007669"/>
    <property type="project" value="InterPro"/>
</dbReference>
<dbReference type="GO" id="GO:0015297">
    <property type="term" value="F:antiporter activity"/>
    <property type="evidence" value="ECO:0007669"/>
    <property type="project" value="UniProtKB-KW"/>
</dbReference>
<evidence type="ECO:0000256" key="3">
    <source>
        <dbReference type="ARBA" id="ARBA00022449"/>
    </source>
</evidence>
<keyword evidence="7" id="KW-0406">Ion transport</keyword>
<dbReference type="NCBIfam" id="TIGR00797">
    <property type="entry name" value="matE"/>
    <property type="match status" value="1"/>
</dbReference>
<dbReference type="InterPro" id="IPR050222">
    <property type="entry name" value="MATE_MdtK"/>
</dbReference>
<evidence type="ECO:0000256" key="5">
    <source>
        <dbReference type="ARBA" id="ARBA00022692"/>
    </source>
</evidence>
<protein>
    <recommendedName>
        <fullName evidence="9">Multidrug-efflux transporter</fullName>
    </recommendedName>
</protein>
<dbReference type="EMBL" id="BFBB01000004">
    <property type="protein sequence ID" value="GBF50316.1"/>
    <property type="molecule type" value="Genomic_DNA"/>
</dbReference>
<proteinExistence type="predicted"/>
<dbReference type="GO" id="GO:0005886">
    <property type="term" value="C:plasma membrane"/>
    <property type="evidence" value="ECO:0007669"/>
    <property type="project" value="UniProtKB-SubCell"/>
</dbReference>
<evidence type="ECO:0000256" key="7">
    <source>
        <dbReference type="ARBA" id="ARBA00023065"/>
    </source>
</evidence>
<dbReference type="Pfam" id="PF01554">
    <property type="entry name" value="MatE"/>
    <property type="match status" value="2"/>
</dbReference>
<sequence length="407" mass="45606">MSLYVFGTLIVGTLGQIIALVGQYRGAKQIENSIRIVHQGFFLSLVLGLLFVLLSKKIAPVLFAFFNHDPLLLERESAYFSILSFSILLMSFRMSFASFFIGIGNSKIVTWSASGALFCNIPLTYLLVFGKFGFPKMGIEGAALATVISGLIPNLVLCTVFYSKKYRTEYRTGIIPRFEFPLFWKLLRYGLPAGIEGMINVMGFMFFTMVMYSYSSEIAAATTIVLNWDMVCFIPLLGISQAVSGQIGKYLGEQNKRKAMQIAYSALIMGWVYASMITLTYLSANEYLVRIFASEHVSGKESAVYSYAKSMLLISCLYFLFDSTYNILSGILKGAGDTVWVMLTSNCLMWTTASLVYFGKNHFQLSPLVSWWALTAMVFSLGLSFMIRFLGKKWLSLLMIEPQDNID</sequence>
<accession>A0A2P2E0I4</accession>
<dbReference type="Proteomes" id="UP000245133">
    <property type="component" value="Unassembled WGS sequence"/>
</dbReference>
<dbReference type="CDD" id="cd13133">
    <property type="entry name" value="MATE_like_7"/>
    <property type="match status" value="1"/>
</dbReference>
<feature type="transmembrane region" description="Helical" evidence="10">
    <location>
        <begin position="108"/>
        <end position="129"/>
    </location>
</feature>
<keyword evidence="6 10" id="KW-1133">Transmembrane helix</keyword>
<comment type="caution">
    <text evidence="11">The sequence shown here is derived from an EMBL/GenBank/DDBJ whole genome shotgun (WGS) entry which is preliminary data.</text>
</comment>
<keyword evidence="8 10" id="KW-0472">Membrane</keyword>
<dbReference type="PANTHER" id="PTHR43298">
    <property type="entry name" value="MULTIDRUG RESISTANCE PROTEIN NORM-RELATED"/>
    <property type="match status" value="1"/>
</dbReference>
<evidence type="ECO:0000256" key="9">
    <source>
        <dbReference type="ARBA" id="ARBA00031636"/>
    </source>
</evidence>
<feature type="transmembrane region" description="Helical" evidence="10">
    <location>
        <begin position="304"/>
        <end position="328"/>
    </location>
</feature>
<evidence type="ECO:0000256" key="1">
    <source>
        <dbReference type="ARBA" id="ARBA00004651"/>
    </source>
</evidence>
<evidence type="ECO:0000313" key="12">
    <source>
        <dbReference type="Proteomes" id="UP000245133"/>
    </source>
</evidence>
<dbReference type="GO" id="GO:0006811">
    <property type="term" value="P:monoatomic ion transport"/>
    <property type="evidence" value="ECO:0007669"/>
    <property type="project" value="UniProtKB-KW"/>
</dbReference>
<feature type="transmembrane region" description="Helical" evidence="10">
    <location>
        <begin position="78"/>
        <end position="101"/>
    </location>
</feature>
<keyword evidence="2" id="KW-0813">Transport</keyword>
<keyword evidence="3" id="KW-0050">Antiport</keyword>
<feature type="transmembrane region" description="Helical" evidence="10">
    <location>
        <begin position="261"/>
        <end position="284"/>
    </location>
</feature>
<feature type="transmembrane region" description="Helical" evidence="10">
    <location>
        <begin position="6"/>
        <end position="24"/>
    </location>
</feature>
<feature type="transmembrane region" description="Helical" evidence="10">
    <location>
        <begin position="218"/>
        <end position="240"/>
    </location>
</feature>
<feature type="transmembrane region" description="Helical" evidence="10">
    <location>
        <begin position="186"/>
        <end position="212"/>
    </location>
</feature>
<reference evidence="11 12" key="1">
    <citation type="submission" date="2018-02" db="EMBL/GenBank/DDBJ databases">
        <title>Novel Leptospira species isolated from soil and water in Japan.</title>
        <authorList>
            <person name="Nakao R."/>
            <person name="Masuzawa T."/>
        </authorList>
    </citation>
    <scope>NUCLEOTIDE SEQUENCE [LARGE SCALE GENOMIC DNA]</scope>
    <source>
        <strain evidence="11 12">YH101</strain>
    </source>
</reference>
<keyword evidence="4" id="KW-1003">Cell membrane</keyword>
<evidence type="ECO:0000256" key="4">
    <source>
        <dbReference type="ARBA" id="ARBA00022475"/>
    </source>
</evidence>
<evidence type="ECO:0000256" key="10">
    <source>
        <dbReference type="SAM" id="Phobius"/>
    </source>
</evidence>
<evidence type="ECO:0000256" key="2">
    <source>
        <dbReference type="ARBA" id="ARBA00022448"/>
    </source>
</evidence>